<dbReference type="Pfam" id="PF02953">
    <property type="entry name" value="zf-Tim10_DDP"/>
    <property type="match status" value="1"/>
</dbReference>
<reference evidence="14" key="2">
    <citation type="submission" date="2014-02" db="EMBL/GenBank/DDBJ databases">
        <title>Complete DNA sequence of /Kuraishia capsulata/ illustrates novel genomic features among budding yeasts (/Saccharomycotina/).</title>
        <authorList>
            <person name="Morales L."/>
            <person name="Noel B."/>
            <person name="Porcel B."/>
            <person name="Marcet-Houben M."/>
            <person name="Hullo M-F."/>
            <person name="Sacerdot C."/>
            <person name="Tekaia F."/>
            <person name="Leh-Louis V."/>
            <person name="Despons L."/>
            <person name="Khanna V."/>
            <person name="Aury J-M."/>
            <person name="Barbe V."/>
            <person name="Couloux A."/>
            <person name="Labadie K."/>
            <person name="Pelletier E."/>
            <person name="Souciet J-L."/>
            <person name="Boekhout T."/>
            <person name="Gabaldon T."/>
            <person name="Wincker P."/>
            <person name="Dujon B."/>
        </authorList>
    </citation>
    <scope>NUCLEOTIDE SEQUENCE</scope>
    <source>
        <strain evidence="14">CBS 1993</strain>
    </source>
</reference>
<name>W6MF64_9ASCO</name>
<comment type="similarity">
    <text evidence="2 12">Belongs to the small Tim family.</text>
</comment>
<dbReference type="GeneID" id="34517734"/>
<keyword evidence="9 12" id="KW-0496">Mitochondrion</keyword>
<dbReference type="Gene3D" id="1.10.287.810">
    <property type="entry name" value="Mitochondrial import inner membrane translocase subunit tim13 like domains"/>
    <property type="match status" value="1"/>
</dbReference>
<dbReference type="GO" id="GO:0046872">
    <property type="term" value="F:metal ion binding"/>
    <property type="evidence" value="ECO:0007669"/>
    <property type="project" value="UniProtKB-KW"/>
</dbReference>
<evidence type="ECO:0000256" key="4">
    <source>
        <dbReference type="ARBA" id="ARBA00022723"/>
    </source>
</evidence>
<keyword evidence="4" id="KW-0479">Metal-binding</keyword>
<dbReference type="PANTHER" id="PTHR11038">
    <property type="entry name" value="MITOCHONDRIAL IMPORT INNER MEMBRANE TRANSLOCASE SUBUNIT TIM10"/>
    <property type="match status" value="1"/>
</dbReference>
<evidence type="ECO:0000313" key="14">
    <source>
        <dbReference type="EMBL" id="CDK24329.1"/>
    </source>
</evidence>
<comment type="subunit">
    <text evidence="12">Heterohexamer.</text>
</comment>
<sequence>MSFFGLGSSPSLSSEAKIKAAESELDMVTTMFNQLVDSCHKKCFEKSYVDGELTKTETTCIDRCVAKYFEANVKVGEVSDTEICSKFRKITNVYFRACNLLVRTVRWEADFRSDPRPPMLPHLNLSI</sequence>
<keyword evidence="6" id="KW-0862">Zinc</keyword>
<dbReference type="GO" id="GO:0005743">
    <property type="term" value="C:mitochondrial inner membrane"/>
    <property type="evidence" value="ECO:0007669"/>
    <property type="project" value="UniProtKB-SubCell"/>
</dbReference>
<keyword evidence="3 12" id="KW-0813">Transport</keyword>
<dbReference type="InterPro" id="IPR035427">
    <property type="entry name" value="Tim10-like_dom_sf"/>
</dbReference>
<comment type="subcellular location">
    <subcellularLocation>
        <location evidence="1 12">Mitochondrion inner membrane</location>
        <topology evidence="1 12">Peripheral membrane protein</topology>
        <orientation evidence="1 12">Intermembrane side</orientation>
    </subcellularLocation>
</comment>
<accession>W6MF64</accession>
<dbReference type="OrthoDB" id="274922at2759"/>
<evidence type="ECO:0000313" key="15">
    <source>
        <dbReference type="Proteomes" id="UP000019384"/>
    </source>
</evidence>
<dbReference type="Proteomes" id="UP000019384">
    <property type="component" value="Unassembled WGS sequence"/>
</dbReference>
<dbReference type="PANTHER" id="PTHR11038:SF16">
    <property type="entry name" value="MITOCHONDRIAL IMPORT INNER MEMBRANE TRANSLOCASE SUBUNIT TIM10"/>
    <property type="match status" value="1"/>
</dbReference>
<comment type="domain">
    <text evidence="12">The twin CX3C motif contains 4 conserved Cys residues that form 2 disulfide bonds in the mitochondrial intermembrane space.</text>
</comment>
<keyword evidence="10" id="KW-0472">Membrane</keyword>
<dbReference type="GO" id="GO:0045039">
    <property type="term" value="P:protein insertion into mitochondrial inner membrane"/>
    <property type="evidence" value="ECO:0007669"/>
    <property type="project" value="TreeGrafter"/>
</dbReference>
<dbReference type="HOGENOM" id="CLU_1970880_0_0_1"/>
<reference evidence="14" key="1">
    <citation type="submission" date="2013-12" db="EMBL/GenBank/DDBJ databases">
        <authorList>
            <person name="Genoscope - CEA"/>
        </authorList>
    </citation>
    <scope>NUCLEOTIDE SEQUENCE</scope>
    <source>
        <strain evidence="14">CBS 1993</strain>
    </source>
</reference>
<dbReference type="RefSeq" id="XP_022456346.1">
    <property type="nucleotide sequence ID" value="XM_022604816.1"/>
</dbReference>
<feature type="domain" description="Tim10-like" evidence="13">
    <location>
        <begin position="18"/>
        <end position="77"/>
    </location>
</feature>
<evidence type="ECO:0000256" key="12">
    <source>
        <dbReference type="RuleBase" id="RU367043"/>
    </source>
</evidence>
<evidence type="ECO:0000256" key="5">
    <source>
        <dbReference type="ARBA" id="ARBA00022792"/>
    </source>
</evidence>
<evidence type="ECO:0000256" key="2">
    <source>
        <dbReference type="ARBA" id="ARBA00006720"/>
    </source>
</evidence>
<evidence type="ECO:0000256" key="9">
    <source>
        <dbReference type="ARBA" id="ARBA00023128"/>
    </source>
</evidence>
<proteinExistence type="inferred from homology"/>
<evidence type="ECO:0000259" key="13">
    <source>
        <dbReference type="Pfam" id="PF02953"/>
    </source>
</evidence>
<keyword evidence="8 12" id="KW-0811">Translocation</keyword>
<evidence type="ECO:0000256" key="3">
    <source>
        <dbReference type="ARBA" id="ARBA00022448"/>
    </source>
</evidence>
<dbReference type="GO" id="GO:0015031">
    <property type="term" value="P:protein transport"/>
    <property type="evidence" value="ECO:0007669"/>
    <property type="project" value="UniProtKB-KW"/>
</dbReference>
<dbReference type="AlphaFoldDB" id="W6MF64"/>
<keyword evidence="5 12" id="KW-0999">Mitochondrion inner membrane</keyword>
<dbReference type="EMBL" id="HG793125">
    <property type="protein sequence ID" value="CDK24329.1"/>
    <property type="molecule type" value="Genomic_DNA"/>
</dbReference>
<keyword evidence="7 12" id="KW-0653">Protein transport</keyword>
<evidence type="ECO:0000256" key="11">
    <source>
        <dbReference type="ARBA" id="ARBA00023157"/>
    </source>
</evidence>
<dbReference type="STRING" id="1382522.W6MF64"/>
<keyword evidence="15" id="KW-1185">Reference proteome</keyword>
<evidence type="ECO:0000256" key="1">
    <source>
        <dbReference type="ARBA" id="ARBA00004137"/>
    </source>
</evidence>
<evidence type="ECO:0000256" key="8">
    <source>
        <dbReference type="ARBA" id="ARBA00023010"/>
    </source>
</evidence>
<evidence type="ECO:0000256" key="7">
    <source>
        <dbReference type="ARBA" id="ARBA00022927"/>
    </source>
</evidence>
<keyword evidence="11 12" id="KW-1015">Disulfide bond</keyword>
<organism evidence="14 15">
    <name type="scientific">Kuraishia capsulata CBS 1993</name>
    <dbReference type="NCBI Taxonomy" id="1382522"/>
    <lineage>
        <taxon>Eukaryota</taxon>
        <taxon>Fungi</taxon>
        <taxon>Dikarya</taxon>
        <taxon>Ascomycota</taxon>
        <taxon>Saccharomycotina</taxon>
        <taxon>Pichiomycetes</taxon>
        <taxon>Pichiales</taxon>
        <taxon>Pichiaceae</taxon>
        <taxon>Kuraishia</taxon>
    </lineage>
</organism>
<gene>
    <name evidence="14" type="ORF">KUCA_T00000289001</name>
</gene>
<dbReference type="InterPro" id="IPR004217">
    <property type="entry name" value="Tim10-like"/>
</dbReference>
<protein>
    <recommendedName>
        <fullName evidence="12">Mitochondrial import inner membrane translocase subunit</fullName>
    </recommendedName>
</protein>
<evidence type="ECO:0000256" key="10">
    <source>
        <dbReference type="ARBA" id="ARBA00023136"/>
    </source>
</evidence>
<dbReference type="SUPFAM" id="SSF144122">
    <property type="entry name" value="Tim10-like"/>
    <property type="match status" value="1"/>
</dbReference>
<evidence type="ECO:0000256" key="6">
    <source>
        <dbReference type="ARBA" id="ARBA00022833"/>
    </source>
</evidence>
<keyword evidence="12" id="KW-0143">Chaperone</keyword>
<comment type="function">
    <text evidence="12">Mitochondrial intermembrane chaperone that participates in the import and insertion of some multi-pass transmembrane proteins into the mitochondrial inner membrane. Also required for the transfer of beta-barrel precursors from the TOM complex to the sorting and assembly machinery (SAM complex) of the outer membrane. Acts as a chaperone-like protein that protects the hydrophobic precursors from aggregation and guide them through the mitochondrial intermembrane space.</text>
</comment>